<comment type="cofactor">
    <cofactor evidence="1">
        <name>Fe(2+)</name>
        <dbReference type="ChEBI" id="CHEBI:29033"/>
    </cofactor>
</comment>
<protein>
    <submittedName>
        <fullName evidence="5">TauD/TfdA family dioxygenase</fullName>
    </submittedName>
</protein>
<proteinExistence type="predicted"/>
<name>A0ABW1YKH2_9GAMM</name>
<dbReference type="PANTHER" id="PTHR10696">
    <property type="entry name" value="GAMMA-BUTYROBETAINE HYDROXYLASE-RELATED"/>
    <property type="match status" value="1"/>
</dbReference>
<dbReference type="RefSeq" id="WP_193193443.1">
    <property type="nucleotide sequence ID" value="NZ_JACZFR010000047.1"/>
</dbReference>
<dbReference type="PANTHER" id="PTHR10696:SF56">
    <property type="entry name" value="TAUD_TFDA-LIKE DOMAIN-CONTAINING PROTEIN"/>
    <property type="match status" value="1"/>
</dbReference>
<evidence type="ECO:0000256" key="2">
    <source>
        <dbReference type="ARBA" id="ARBA00023002"/>
    </source>
</evidence>
<dbReference type="Pfam" id="PF02668">
    <property type="entry name" value="TauD"/>
    <property type="match status" value="1"/>
</dbReference>
<keyword evidence="2" id="KW-0560">Oxidoreductase</keyword>
<feature type="domain" description="TauD/TfdA-like" evidence="4">
    <location>
        <begin position="18"/>
        <end position="323"/>
    </location>
</feature>
<accession>A0ABW1YKH2</accession>
<evidence type="ECO:0000313" key="5">
    <source>
        <dbReference type="EMBL" id="MFC6632383.1"/>
    </source>
</evidence>
<dbReference type="InterPro" id="IPR050411">
    <property type="entry name" value="AlphaKG_dependent_hydroxylases"/>
</dbReference>
<dbReference type="GO" id="GO:0051213">
    <property type="term" value="F:dioxygenase activity"/>
    <property type="evidence" value="ECO:0007669"/>
    <property type="project" value="UniProtKB-KW"/>
</dbReference>
<dbReference type="InterPro" id="IPR003819">
    <property type="entry name" value="TauD/TfdA-like"/>
</dbReference>
<comment type="caution">
    <text evidence="5">The sequence shown here is derived from an EMBL/GenBank/DDBJ whole genome shotgun (WGS) entry which is preliminary data.</text>
</comment>
<evidence type="ECO:0000259" key="4">
    <source>
        <dbReference type="Pfam" id="PF02668"/>
    </source>
</evidence>
<dbReference type="Gene3D" id="3.60.130.10">
    <property type="entry name" value="Clavaminate synthase-like"/>
    <property type="match status" value="1"/>
</dbReference>
<dbReference type="SUPFAM" id="SSF51197">
    <property type="entry name" value="Clavaminate synthase-like"/>
    <property type="match status" value="1"/>
</dbReference>
<keyword evidence="6" id="KW-1185">Reference proteome</keyword>
<evidence type="ECO:0000313" key="6">
    <source>
        <dbReference type="Proteomes" id="UP001596425"/>
    </source>
</evidence>
<keyword evidence="3" id="KW-0045">Antibiotic biosynthesis</keyword>
<dbReference type="EMBL" id="JBHSVR010000001">
    <property type="protein sequence ID" value="MFC6632383.1"/>
    <property type="molecule type" value="Genomic_DNA"/>
</dbReference>
<gene>
    <name evidence="5" type="ORF">ACFQBM_03780</name>
</gene>
<evidence type="ECO:0000256" key="1">
    <source>
        <dbReference type="ARBA" id="ARBA00001954"/>
    </source>
</evidence>
<organism evidence="5 6">
    <name type="scientific">Microbulbifer taiwanensis</name>
    <dbReference type="NCBI Taxonomy" id="986746"/>
    <lineage>
        <taxon>Bacteria</taxon>
        <taxon>Pseudomonadati</taxon>
        <taxon>Pseudomonadota</taxon>
        <taxon>Gammaproteobacteria</taxon>
        <taxon>Cellvibrionales</taxon>
        <taxon>Microbulbiferaceae</taxon>
        <taxon>Microbulbifer</taxon>
    </lineage>
</organism>
<dbReference type="InterPro" id="IPR042098">
    <property type="entry name" value="TauD-like_sf"/>
</dbReference>
<evidence type="ECO:0000256" key="3">
    <source>
        <dbReference type="ARBA" id="ARBA00023194"/>
    </source>
</evidence>
<sequence>MSITTKIYNELAGSPFIIEAEGPPGDFRLSELKEWKQANNDFFKEKLLVHGAVWLRNFGVDTVERFDESLQQFKTSGLLDYTGGNSPRTKLSTGIYTSTEYPPEYFISLHNELSYTDQWPDHLFFCCVTAPEQYGNTLIADGRKILQLLDPEVVEMFEQRKVTYIRNLHDGTGFFGASWQDTFETQDKDEVTEFCKKSNIDFEWKKDGGLRTMQLGLGVATHPVTKEKVWFNQADQFHASNHPPDYYAAMVDMCGGKLDELPQHACFGDGSEMSDEVLDSIRNAFKQLTVYFPWRKGDVLIIDNMLMAHGRAPYSGDRKILVAMS</sequence>
<reference evidence="6" key="1">
    <citation type="journal article" date="2019" name="Int. J. Syst. Evol. Microbiol.">
        <title>The Global Catalogue of Microorganisms (GCM) 10K type strain sequencing project: providing services to taxonomists for standard genome sequencing and annotation.</title>
        <authorList>
            <consortium name="The Broad Institute Genomics Platform"/>
            <consortium name="The Broad Institute Genome Sequencing Center for Infectious Disease"/>
            <person name="Wu L."/>
            <person name="Ma J."/>
        </authorList>
    </citation>
    <scope>NUCLEOTIDE SEQUENCE [LARGE SCALE GENOMIC DNA]</scope>
    <source>
        <strain evidence="6">CGMCC 1.13718</strain>
    </source>
</reference>
<dbReference type="Proteomes" id="UP001596425">
    <property type="component" value="Unassembled WGS sequence"/>
</dbReference>
<keyword evidence="5" id="KW-0223">Dioxygenase</keyword>